<reference evidence="2" key="1">
    <citation type="journal article" date="2013" name="Genetics">
        <title>The draft genome and transcriptome of Panagrellus redivivus are shaped by the harsh demands of a free-living lifestyle.</title>
        <authorList>
            <person name="Srinivasan J."/>
            <person name="Dillman A.R."/>
            <person name="Macchietto M.G."/>
            <person name="Heikkinen L."/>
            <person name="Lakso M."/>
            <person name="Fracchia K.M."/>
            <person name="Antoshechkin I."/>
            <person name="Mortazavi A."/>
            <person name="Wong G."/>
            <person name="Sternberg P.W."/>
        </authorList>
    </citation>
    <scope>NUCLEOTIDE SEQUENCE [LARGE SCALE GENOMIC DNA]</scope>
    <source>
        <strain evidence="2">MT8872</strain>
    </source>
</reference>
<keyword evidence="1" id="KW-1133">Transmembrane helix</keyword>
<accession>A0A7E4W2G5</accession>
<dbReference type="WBParaSite" id="Pan_g6166.t1">
    <property type="protein sequence ID" value="Pan_g6166.t1"/>
    <property type="gene ID" value="Pan_g6166"/>
</dbReference>
<protein>
    <submittedName>
        <fullName evidence="3">G_PROTEIN_RECEP_F1_2 domain-containing protein</fullName>
    </submittedName>
</protein>
<proteinExistence type="predicted"/>
<keyword evidence="1" id="KW-0812">Transmembrane</keyword>
<keyword evidence="1" id="KW-0472">Membrane</keyword>
<feature type="transmembrane region" description="Helical" evidence="1">
    <location>
        <begin position="97"/>
        <end position="119"/>
    </location>
</feature>
<reference evidence="3" key="2">
    <citation type="submission" date="2020-10" db="UniProtKB">
        <authorList>
            <consortium name="WormBaseParasite"/>
        </authorList>
    </citation>
    <scope>IDENTIFICATION</scope>
</reference>
<feature type="transmembrane region" description="Helical" evidence="1">
    <location>
        <begin position="140"/>
        <end position="157"/>
    </location>
</feature>
<name>A0A7E4W2G5_PANRE</name>
<sequence>MYMSGCIYMFTTAHWGVVPTTAYLYIYFQFFLPFLSLLMSINRFTAVICWNQYSHIWQWKFYVLYLLIIMVISSLLLHIFIYNLFGCSYCTANHRYLFRIFKTTAYIMAFGIEVCTVGYRQRIKNVHTFDKYDVMLLMQAWLSTSCFLINIGCNQIYDALPAGSFFQNVALFISNCAFVSGFHLPCLYTFVKK</sequence>
<organism evidence="2 3">
    <name type="scientific">Panagrellus redivivus</name>
    <name type="common">Microworm</name>
    <dbReference type="NCBI Taxonomy" id="6233"/>
    <lineage>
        <taxon>Eukaryota</taxon>
        <taxon>Metazoa</taxon>
        <taxon>Ecdysozoa</taxon>
        <taxon>Nematoda</taxon>
        <taxon>Chromadorea</taxon>
        <taxon>Rhabditida</taxon>
        <taxon>Tylenchina</taxon>
        <taxon>Panagrolaimomorpha</taxon>
        <taxon>Panagrolaimoidea</taxon>
        <taxon>Panagrolaimidae</taxon>
        <taxon>Panagrellus</taxon>
    </lineage>
</organism>
<feature type="transmembrane region" description="Helical" evidence="1">
    <location>
        <begin position="169"/>
        <end position="191"/>
    </location>
</feature>
<feature type="transmembrane region" description="Helical" evidence="1">
    <location>
        <begin position="62"/>
        <end position="85"/>
    </location>
</feature>
<feature type="transmembrane region" description="Helical" evidence="1">
    <location>
        <begin position="22"/>
        <end position="41"/>
    </location>
</feature>
<keyword evidence="2" id="KW-1185">Reference proteome</keyword>
<dbReference type="AlphaFoldDB" id="A0A7E4W2G5"/>
<evidence type="ECO:0000256" key="1">
    <source>
        <dbReference type="SAM" id="Phobius"/>
    </source>
</evidence>
<evidence type="ECO:0000313" key="3">
    <source>
        <dbReference type="WBParaSite" id="Pan_g6166.t1"/>
    </source>
</evidence>
<evidence type="ECO:0000313" key="2">
    <source>
        <dbReference type="Proteomes" id="UP000492821"/>
    </source>
</evidence>
<dbReference type="Proteomes" id="UP000492821">
    <property type="component" value="Unassembled WGS sequence"/>
</dbReference>